<dbReference type="STRING" id="575540.Isop_1120"/>
<accession>E8R4W2</accession>
<gene>
    <name evidence="1" type="ordered locus">Isop_1120</name>
</gene>
<keyword evidence="2" id="KW-1185">Reference proteome</keyword>
<name>E8R4W2_ISOPI</name>
<dbReference type="EMBL" id="CP002353">
    <property type="protein sequence ID" value="ADV61708.1"/>
    <property type="molecule type" value="Genomic_DNA"/>
</dbReference>
<dbReference type="HOGENOM" id="CLU_1287404_0_0_0"/>
<organism evidence="1 2">
    <name type="scientific">Isosphaera pallida (strain ATCC 43644 / DSM 9630 / IS1B)</name>
    <dbReference type="NCBI Taxonomy" id="575540"/>
    <lineage>
        <taxon>Bacteria</taxon>
        <taxon>Pseudomonadati</taxon>
        <taxon>Planctomycetota</taxon>
        <taxon>Planctomycetia</taxon>
        <taxon>Isosphaerales</taxon>
        <taxon>Isosphaeraceae</taxon>
        <taxon>Isosphaera</taxon>
    </lineage>
</organism>
<dbReference type="AlphaFoldDB" id="E8R4W2"/>
<dbReference type="KEGG" id="ipa:Isop_1120"/>
<evidence type="ECO:0000313" key="1">
    <source>
        <dbReference type="EMBL" id="ADV61708.1"/>
    </source>
</evidence>
<dbReference type="OrthoDB" id="287167at2"/>
<dbReference type="RefSeq" id="WP_013563997.1">
    <property type="nucleotide sequence ID" value="NC_014962.1"/>
</dbReference>
<protein>
    <submittedName>
        <fullName evidence="1">Uncharacterized protein</fullName>
    </submittedName>
</protein>
<evidence type="ECO:0000313" key="2">
    <source>
        <dbReference type="Proteomes" id="UP000008631"/>
    </source>
</evidence>
<reference key="1">
    <citation type="submission" date="2010-11" db="EMBL/GenBank/DDBJ databases">
        <title>The complete sequence of chromosome of Isophaera pallida ATCC 43644.</title>
        <authorList>
            <consortium name="US DOE Joint Genome Institute (JGI-PGF)"/>
            <person name="Lucas S."/>
            <person name="Copeland A."/>
            <person name="Lapidus A."/>
            <person name="Bruce D."/>
            <person name="Goodwin L."/>
            <person name="Pitluck S."/>
            <person name="Kyrpides N."/>
            <person name="Mavromatis K."/>
            <person name="Pagani I."/>
            <person name="Ivanova N."/>
            <person name="Saunders E."/>
            <person name="Brettin T."/>
            <person name="Detter J.C."/>
            <person name="Han C."/>
            <person name="Tapia R."/>
            <person name="Land M."/>
            <person name="Hauser L."/>
            <person name="Markowitz V."/>
            <person name="Cheng J.-F."/>
            <person name="Hugenholtz P."/>
            <person name="Woyke T."/>
            <person name="Wu D."/>
            <person name="Eisen J.A."/>
        </authorList>
    </citation>
    <scope>NUCLEOTIDE SEQUENCE</scope>
    <source>
        <strain>ATCC 43644</strain>
    </source>
</reference>
<dbReference type="eggNOG" id="ENOG5034AWJ">
    <property type="taxonomic scope" value="Bacteria"/>
</dbReference>
<reference evidence="1 2" key="2">
    <citation type="journal article" date="2011" name="Stand. Genomic Sci.">
        <title>Complete genome sequence of Isosphaera pallida type strain (IS1B).</title>
        <authorList>
            <consortium name="US DOE Joint Genome Institute (JGI-PGF)"/>
            <person name="Goker M."/>
            <person name="Cleland D."/>
            <person name="Saunders E."/>
            <person name="Lapidus A."/>
            <person name="Nolan M."/>
            <person name="Lucas S."/>
            <person name="Hammon N."/>
            <person name="Deshpande S."/>
            <person name="Cheng J.F."/>
            <person name="Tapia R."/>
            <person name="Han C."/>
            <person name="Goodwin L."/>
            <person name="Pitluck S."/>
            <person name="Liolios K."/>
            <person name="Pagani I."/>
            <person name="Ivanova N."/>
            <person name="Mavromatis K."/>
            <person name="Pati A."/>
            <person name="Chen A."/>
            <person name="Palaniappan K."/>
            <person name="Land M."/>
            <person name="Hauser L."/>
            <person name="Chang Y.J."/>
            <person name="Jeffries C.D."/>
            <person name="Detter J.C."/>
            <person name="Beck B."/>
            <person name="Woyke T."/>
            <person name="Bristow J."/>
            <person name="Eisen J.A."/>
            <person name="Markowitz V."/>
            <person name="Hugenholtz P."/>
            <person name="Kyrpides N.C."/>
            <person name="Klenk H.P."/>
        </authorList>
    </citation>
    <scope>NUCLEOTIDE SEQUENCE [LARGE SCALE GENOMIC DNA]</scope>
    <source>
        <strain evidence="2">ATCC 43644 / DSM 9630 / IS1B</strain>
    </source>
</reference>
<dbReference type="Proteomes" id="UP000008631">
    <property type="component" value="Chromosome"/>
</dbReference>
<dbReference type="Pfam" id="PF22531">
    <property type="entry name" value="DUF7002"/>
    <property type="match status" value="1"/>
</dbReference>
<dbReference type="InParanoid" id="E8R4W2"/>
<dbReference type="InterPro" id="IPR054271">
    <property type="entry name" value="DUF7002"/>
</dbReference>
<proteinExistence type="predicted"/>
<sequence length="214" mass="24336">MTPWNLERFAQSRPFLVHLTLDLNLEAILDDRVLKPAGELMRASGQLDWLTRRRPADLPLTIPHRADGVRRVWVRDQIPLRPERILFEPGWTLERFVARLNAMVFLWPATSKGPITAGRRQIACYTRRPGPRPLLIWMDTRAVFALNDPNRVRLTTVNSGAPSVRGSRLGSRGESTFHPIETFPGPSWRVVEVAFEGPVRLPETFRVAPVVAIP</sequence>